<feature type="repeat" description="TPR" evidence="1">
    <location>
        <begin position="500"/>
        <end position="533"/>
    </location>
</feature>
<protein>
    <recommendedName>
        <fullName evidence="4">Tetratricopeptide repeat protein</fullName>
    </recommendedName>
</protein>
<evidence type="ECO:0008006" key="4">
    <source>
        <dbReference type="Google" id="ProtNLM"/>
    </source>
</evidence>
<dbReference type="AlphaFoldDB" id="A0A858JDQ1"/>
<organism evidence="2 3">
    <name type="scientific">Komagataeibacter rhaeticus</name>
    <dbReference type="NCBI Taxonomy" id="215221"/>
    <lineage>
        <taxon>Bacteria</taxon>
        <taxon>Pseudomonadati</taxon>
        <taxon>Pseudomonadota</taxon>
        <taxon>Alphaproteobacteria</taxon>
        <taxon>Acetobacterales</taxon>
        <taxon>Acetobacteraceae</taxon>
        <taxon>Komagataeibacter</taxon>
    </lineage>
</organism>
<sequence>MNLAEAQAFVEGIQVADPSVIKGMLDNPLLQGKDDHDLSRLKHYQILERRAGEMSHAADPADFLRGSDIQVAIDYDIEPHIDRAIELINRTNQLNFTKVRLSENMEDARRELRSLLADPANAAGLVHVRDRYGDYGHVGFYVLSQGFNGPPALHHYCFSCRTLGMQVETWLYQRLGRPDITIAGNVVTDILAETPIDWIHSGHQVTVDNADAGSKQVSRIVLRGGCEMVALSHYFREISDTVIEETANVRDGMVFRPDAPEMAHLALSSLSQPMLESLLRLGYQPSHFETALSGEHSGPQVWVLSFWHVMDYWKHRDFDIRVNIHFPDLLGVPDIWPSHLPVLDPSDYAPRAATAISELQAHYDHVPQTSHRRSLEAALRILRLLPRDSHAFVLGLSTRILGKDGTVTVCQERVAYNNAMRVITDAYDNVSFILVDDYVFDDLREREHDPNHFNRIVYFRVFDEIRRQINALDLTLAGPSPTDHDHGESRLLHNFDMANPQAWLVRGELALINKKPDEAEQAFGQALRLAPDDQWVSCRFFSTFRFNAAYWQRLPAVRGGGKRNGVPHADTPLHWHFTADNPALLTDCATRVDGVLRVTGQKGCALFGPYIDLPAGHYTVTVILSGKTLRQGTDGYIRRSGQQGDCRA</sequence>
<dbReference type="EMBL" id="CP050139">
    <property type="protein sequence ID" value="QIP34496.1"/>
    <property type="molecule type" value="Genomic_DNA"/>
</dbReference>
<dbReference type="Proteomes" id="UP000502533">
    <property type="component" value="Chromosome"/>
</dbReference>
<dbReference type="GeneID" id="85021004"/>
<evidence type="ECO:0000313" key="3">
    <source>
        <dbReference type="Proteomes" id="UP000502533"/>
    </source>
</evidence>
<name>A0A858JDQ1_9PROT</name>
<keyword evidence="1" id="KW-0802">TPR repeat</keyword>
<gene>
    <name evidence="2" type="ORF">GWK63_02455</name>
</gene>
<dbReference type="InterPro" id="IPR011990">
    <property type="entry name" value="TPR-like_helical_dom_sf"/>
</dbReference>
<dbReference type="PROSITE" id="PS50005">
    <property type="entry name" value="TPR"/>
    <property type="match status" value="1"/>
</dbReference>
<evidence type="ECO:0000313" key="2">
    <source>
        <dbReference type="EMBL" id="QIP34496.1"/>
    </source>
</evidence>
<evidence type="ECO:0000256" key="1">
    <source>
        <dbReference type="PROSITE-ProRule" id="PRU00339"/>
    </source>
</evidence>
<accession>A0A858JDQ1</accession>
<dbReference type="SUPFAM" id="SSF48452">
    <property type="entry name" value="TPR-like"/>
    <property type="match status" value="1"/>
</dbReference>
<dbReference type="SMART" id="SM00028">
    <property type="entry name" value="TPR"/>
    <property type="match status" value="1"/>
</dbReference>
<dbReference type="InterPro" id="IPR019734">
    <property type="entry name" value="TPR_rpt"/>
</dbReference>
<dbReference type="RefSeq" id="WP_166498124.1">
    <property type="nucleotide sequence ID" value="NZ_CP050139.1"/>
</dbReference>
<dbReference type="Gene3D" id="1.25.40.10">
    <property type="entry name" value="Tetratricopeptide repeat domain"/>
    <property type="match status" value="1"/>
</dbReference>
<reference evidence="2 3" key="1">
    <citation type="submission" date="2020-03" db="EMBL/GenBank/DDBJ databases">
        <title>Isolation of cellulose-producing strains, genome characterization and application of the synthesized cellulose films as an economical and sustainable material for piezoelectric sensor construction.</title>
        <authorList>
            <person name="Mangayil R.K."/>
        </authorList>
    </citation>
    <scope>NUCLEOTIDE SEQUENCE [LARGE SCALE GENOMIC DNA]</scope>
    <source>
        <strain evidence="2 3">ENS 9a1a</strain>
    </source>
</reference>
<dbReference type="KEGG" id="kre:GWK63_02455"/>
<keyword evidence="3" id="KW-1185">Reference proteome</keyword>
<proteinExistence type="predicted"/>